<dbReference type="PROSITE" id="PS51024">
    <property type="entry name" value="ZF_FCS"/>
    <property type="match status" value="1"/>
</dbReference>
<dbReference type="CDD" id="cd20126">
    <property type="entry name" value="MBT_MBTD1_rpt3"/>
    <property type="match status" value="1"/>
</dbReference>
<dbReference type="InterPro" id="IPR038603">
    <property type="entry name" value="Znf_FCS_sf"/>
</dbReference>
<accession>A0ABD3WYA5</accession>
<dbReference type="AlphaFoldDB" id="A0ABD3WYA5"/>
<dbReference type="PROSITE" id="PS50105">
    <property type="entry name" value="SAM_DOMAIN"/>
    <property type="match status" value="1"/>
</dbReference>
<dbReference type="CDD" id="cd20119">
    <property type="entry name" value="MBT_dSfmbt_rpt1"/>
    <property type="match status" value="1"/>
</dbReference>
<dbReference type="InterPro" id="IPR001660">
    <property type="entry name" value="SAM"/>
</dbReference>
<feature type="region of interest" description="Disordered" evidence="13">
    <location>
        <begin position="69"/>
        <end position="94"/>
    </location>
</feature>
<feature type="repeat" description="MBT" evidence="12">
    <location>
        <begin position="193"/>
        <end position="299"/>
    </location>
</feature>
<evidence type="ECO:0000256" key="3">
    <source>
        <dbReference type="ARBA" id="ARBA00022737"/>
    </source>
</evidence>
<dbReference type="InterPro" id="IPR012313">
    <property type="entry name" value="Znf_FCS"/>
</dbReference>
<proteinExistence type="predicted"/>
<feature type="region of interest" description="Disordered" evidence="13">
    <location>
        <begin position="142"/>
        <end position="167"/>
    </location>
</feature>
<dbReference type="Pfam" id="PF00536">
    <property type="entry name" value="SAM_1"/>
    <property type="match status" value="1"/>
</dbReference>
<evidence type="ECO:0008006" key="18">
    <source>
        <dbReference type="Google" id="ProtNLM"/>
    </source>
</evidence>
<dbReference type="CDD" id="cd20098">
    <property type="entry name" value="MBT_dSfmbt-like_rpt2"/>
    <property type="match status" value="1"/>
</dbReference>
<sequence>MDPGDTDWSNWSIGDQSEAESGLDGYSQKPEGAVNFTPSDIKSDTVCDGSNIGGEDYSVAFYDEYDSYDMSDSGSAEDEEDSQQENYPIPNVHNPSTFKFINGKEGMATCERCGSVGIKHAFYSKSKRFCSLSCSRSFATSQREGKPLPPITEVKTSKKQVGGKRQSVGKIRLTSQGHLPRSIGNNDDPHRSFDWGPYLVGCNAEAAPVTCFRHVPMHDNWENITVGMKVELPNYDFDLPSNMVYWIATVIKIAGYKALMRYEGFGGDDLNQDFWVNLCIQDIHPVGWCATSGKPLVPPKSIQHKYNDWKDYLVKRLTGARTLPSNFYSKVVEGINDHKIKKKMHVEVVDKMCVSAMRVASVDEIVGGRLRLHYDDVKEEIDEFWCHMKSSLVHPVGWSQQVGHKLQATQEYKNQCLGKITMQKYDPDDATPDMFPQMKECSEAFKVGMKLEAIDPLNLSAICVATVMKVLKNGYLMIGIDGSMAQNGSDWFCYHASSPCIFPVGFCEVNGLNLTPPKGYKGIFKWYDYLKQTKSVAAPVKLFDKEIPKHGFKPGQKLEAVDLMEPRLICVGMVTKVVGRLLRIHFDGWETEYDQWVDCESPDLYPVGWCEVMKYSLEGPRIRAEVPHQVLPQPKKRKGKTQIYKGPRKKRKPKVPSTPPLNTKMPLDLMRQRVLGARLAEQGGQQVKQEPASTPDQTVPQSTHLGTILSNTPTIKIEPPDVKEEPMDSSFIVNARSVTVTQSNSASMQSNPVPVIQSALLEIMTSSQTKPGMLTQAQSNMMAKGLAIGPVNSTTILNQGAQMVNQSNTGSETHTLYLTQRHQTISPEKWTVLDVCQFLKYNDCGAYLDTFHKKSIDGKTFLSLTKEMIVNLTGMKVGSSLKVYELIQILKSKMTSQEASQHMSALSS</sequence>
<dbReference type="InterPro" id="IPR004092">
    <property type="entry name" value="Mbt"/>
</dbReference>
<protein>
    <recommendedName>
        <fullName evidence="18">Polycomb protein Sfmbt-like</fullName>
    </recommendedName>
</protein>
<feature type="region of interest" description="Disordered" evidence="13">
    <location>
        <begin position="681"/>
        <end position="725"/>
    </location>
</feature>
<evidence type="ECO:0000256" key="2">
    <source>
        <dbReference type="ARBA" id="ARBA00022723"/>
    </source>
</evidence>
<dbReference type="GO" id="GO:0006325">
    <property type="term" value="P:chromatin organization"/>
    <property type="evidence" value="ECO:0007669"/>
    <property type="project" value="UniProtKB-KW"/>
</dbReference>
<dbReference type="GO" id="GO:0008270">
    <property type="term" value="F:zinc ion binding"/>
    <property type="evidence" value="ECO:0007669"/>
    <property type="project" value="UniProtKB-KW"/>
</dbReference>
<dbReference type="PROSITE" id="PS51079">
    <property type="entry name" value="MBT"/>
    <property type="match status" value="4"/>
</dbReference>
<dbReference type="SMART" id="SM00561">
    <property type="entry name" value="MBT"/>
    <property type="match status" value="4"/>
</dbReference>
<evidence type="ECO:0000313" key="17">
    <source>
        <dbReference type="Proteomes" id="UP001634394"/>
    </source>
</evidence>
<dbReference type="SUPFAM" id="SSF63748">
    <property type="entry name" value="Tudor/PWWP/MBT"/>
    <property type="match status" value="4"/>
</dbReference>
<feature type="compositionally biased region" description="Polar residues" evidence="13">
    <location>
        <begin position="683"/>
        <end position="714"/>
    </location>
</feature>
<dbReference type="FunFam" id="2.30.30.140:FF:000010">
    <property type="entry name" value="MBT domain-containing protein 1 isoform X1"/>
    <property type="match status" value="1"/>
</dbReference>
<evidence type="ECO:0000259" key="15">
    <source>
        <dbReference type="PROSITE" id="PS51024"/>
    </source>
</evidence>
<evidence type="ECO:0000259" key="14">
    <source>
        <dbReference type="PROSITE" id="PS50105"/>
    </source>
</evidence>
<evidence type="ECO:0000256" key="5">
    <source>
        <dbReference type="ARBA" id="ARBA00022833"/>
    </source>
</evidence>
<name>A0ABD3WYA5_SINWO</name>
<evidence type="ECO:0000256" key="6">
    <source>
        <dbReference type="ARBA" id="ARBA00022853"/>
    </source>
</evidence>
<dbReference type="SMART" id="SM00454">
    <property type="entry name" value="SAM"/>
    <property type="match status" value="1"/>
</dbReference>
<organism evidence="16 17">
    <name type="scientific">Sinanodonta woodiana</name>
    <name type="common">Chinese pond mussel</name>
    <name type="synonym">Anodonta woodiana</name>
    <dbReference type="NCBI Taxonomy" id="1069815"/>
    <lineage>
        <taxon>Eukaryota</taxon>
        <taxon>Metazoa</taxon>
        <taxon>Spiralia</taxon>
        <taxon>Lophotrochozoa</taxon>
        <taxon>Mollusca</taxon>
        <taxon>Bivalvia</taxon>
        <taxon>Autobranchia</taxon>
        <taxon>Heteroconchia</taxon>
        <taxon>Palaeoheterodonta</taxon>
        <taxon>Unionida</taxon>
        <taxon>Unionoidea</taxon>
        <taxon>Unionidae</taxon>
        <taxon>Unioninae</taxon>
        <taxon>Sinanodonta</taxon>
    </lineage>
</organism>
<feature type="region of interest" description="Disordered" evidence="13">
    <location>
        <begin position="633"/>
        <end position="664"/>
    </location>
</feature>
<comment type="caution">
    <text evidence="16">The sequence shown here is derived from an EMBL/GenBank/DDBJ whole genome shotgun (WGS) entry which is preliminary data.</text>
</comment>
<dbReference type="Gene3D" id="3.30.60.160">
    <property type="match status" value="1"/>
</dbReference>
<feature type="domain" description="SAM" evidence="14">
    <location>
        <begin position="830"/>
        <end position="893"/>
    </location>
</feature>
<feature type="compositionally biased region" description="Acidic residues" evidence="13">
    <location>
        <begin position="69"/>
        <end position="83"/>
    </location>
</feature>
<dbReference type="Proteomes" id="UP001634394">
    <property type="component" value="Unassembled WGS sequence"/>
</dbReference>
<evidence type="ECO:0000256" key="9">
    <source>
        <dbReference type="ARBA" id="ARBA00023163"/>
    </source>
</evidence>
<dbReference type="CDD" id="cd20100">
    <property type="entry name" value="MBT_dSfmbt-like_rpt4"/>
    <property type="match status" value="1"/>
</dbReference>
<keyword evidence="6" id="KW-0156">Chromatin regulator</keyword>
<evidence type="ECO:0000256" key="13">
    <source>
        <dbReference type="SAM" id="MobiDB-lite"/>
    </source>
</evidence>
<evidence type="ECO:0000256" key="7">
    <source>
        <dbReference type="ARBA" id="ARBA00023015"/>
    </source>
</evidence>
<dbReference type="Gene3D" id="1.10.150.50">
    <property type="entry name" value="Transcription Factor, Ets-1"/>
    <property type="match status" value="1"/>
</dbReference>
<evidence type="ECO:0000313" key="16">
    <source>
        <dbReference type="EMBL" id="KAL3878957.1"/>
    </source>
</evidence>
<dbReference type="Pfam" id="PF21319">
    <property type="entry name" value="zf-FCS_1"/>
    <property type="match status" value="1"/>
</dbReference>
<comment type="subcellular location">
    <subcellularLocation>
        <location evidence="1">Nucleus</location>
    </subcellularLocation>
</comment>
<dbReference type="GO" id="GO:0003677">
    <property type="term" value="F:DNA binding"/>
    <property type="evidence" value="ECO:0007669"/>
    <property type="project" value="UniProtKB-KW"/>
</dbReference>
<dbReference type="GO" id="GO:0005634">
    <property type="term" value="C:nucleus"/>
    <property type="evidence" value="ECO:0007669"/>
    <property type="project" value="UniProtKB-SubCell"/>
</dbReference>
<keyword evidence="9" id="KW-0804">Transcription</keyword>
<evidence type="ECO:0000256" key="4">
    <source>
        <dbReference type="ARBA" id="ARBA00022771"/>
    </source>
</evidence>
<evidence type="ECO:0000256" key="12">
    <source>
        <dbReference type="PROSITE-ProRule" id="PRU00459"/>
    </source>
</evidence>
<feature type="compositionally biased region" description="Basic residues" evidence="13">
    <location>
        <begin position="634"/>
        <end position="654"/>
    </location>
</feature>
<dbReference type="EMBL" id="JBJQND010000004">
    <property type="protein sequence ID" value="KAL3878957.1"/>
    <property type="molecule type" value="Genomic_DNA"/>
</dbReference>
<keyword evidence="5" id="KW-0862">Zinc</keyword>
<keyword evidence="3" id="KW-0677">Repeat</keyword>
<reference evidence="16 17" key="1">
    <citation type="submission" date="2024-11" db="EMBL/GenBank/DDBJ databases">
        <title>Chromosome-level genome assembly of the freshwater bivalve Anodonta woodiana.</title>
        <authorList>
            <person name="Chen X."/>
        </authorList>
    </citation>
    <scope>NUCLEOTIDE SEQUENCE [LARGE SCALE GENOMIC DNA]</scope>
    <source>
        <strain evidence="16">MN2024</strain>
        <tissue evidence="16">Gills</tissue>
    </source>
</reference>
<dbReference type="PANTHER" id="PTHR12247:SF104">
    <property type="entry name" value="POLYCOMB PROTEIN SFMBT"/>
    <property type="match status" value="1"/>
</dbReference>
<dbReference type="Pfam" id="PF02820">
    <property type="entry name" value="MBT"/>
    <property type="match status" value="4"/>
</dbReference>
<dbReference type="InterPro" id="IPR047358">
    <property type="entry name" value="MBT_dSfmbt_rpt1"/>
</dbReference>
<dbReference type="PANTHER" id="PTHR12247">
    <property type="entry name" value="POLYCOMB GROUP PROTEIN"/>
    <property type="match status" value="1"/>
</dbReference>
<feature type="domain" description="FCS-type" evidence="15">
    <location>
        <begin position="101"/>
        <end position="136"/>
    </location>
</feature>
<dbReference type="InterPro" id="IPR050548">
    <property type="entry name" value="PcG_chromatin_remod_factors"/>
</dbReference>
<evidence type="ECO:0000256" key="10">
    <source>
        <dbReference type="ARBA" id="ARBA00023242"/>
    </source>
</evidence>
<keyword evidence="4 11" id="KW-0863">Zinc-finger</keyword>
<keyword evidence="10" id="KW-0539">Nucleus</keyword>
<evidence type="ECO:0000256" key="11">
    <source>
        <dbReference type="PROSITE-ProRule" id="PRU00367"/>
    </source>
</evidence>
<evidence type="ECO:0000256" key="1">
    <source>
        <dbReference type="ARBA" id="ARBA00004123"/>
    </source>
</evidence>
<keyword evidence="7" id="KW-0805">Transcription regulation</keyword>
<feature type="repeat" description="MBT" evidence="12">
    <location>
        <begin position="307"/>
        <end position="409"/>
    </location>
</feature>
<feature type="region of interest" description="Disordered" evidence="13">
    <location>
        <begin position="1"/>
        <end position="53"/>
    </location>
</feature>
<feature type="repeat" description="MBT" evidence="12">
    <location>
        <begin position="416"/>
        <end position="517"/>
    </location>
</feature>
<dbReference type="SUPFAM" id="SSF47769">
    <property type="entry name" value="SAM/Pointed domain"/>
    <property type="match status" value="1"/>
</dbReference>
<dbReference type="Gene3D" id="2.30.30.140">
    <property type="match status" value="4"/>
</dbReference>
<evidence type="ECO:0000256" key="8">
    <source>
        <dbReference type="ARBA" id="ARBA00023125"/>
    </source>
</evidence>
<keyword evidence="2" id="KW-0479">Metal-binding</keyword>
<keyword evidence="8" id="KW-0238">DNA-binding</keyword>
<keyword evidence="17" id="KW-1185">Reference proteome</keyword>
<dbReference type="InterPro" id="IPR013761">
    <property type="entry name" value="SAM/pointed_sf"/>
</dbReference>
<gene>
    <name evidence="16" type="ORF">ACJMK2_031281</name>
</gene>
<feature type="repeat" description="MBT" evidence="12">
    <location>
        <begin position="524"/>
        <end position="620"/>
    </location>
</feature>